<sequence>MDFVKVGRCHSTEKPRSGLHSAVVQSVCHFHALGFPDAKRSGILDITEFHGKPLHYYLLNFGPEYSAVHGSYETAPHVGLLHFATENDSAEDVHPSSSIF</sequence>
<keyword evidence="2" id="KW-1185">Reference proteome</keyword>
<name>A0A498S5A2_ACAVI</name>
<dbReference type="EMBL" id="UPTC01000424">
    <property type="protein sequence ID" value="VBB28547.1"/>
    <property type="molecule type" value="Genomic_DNA"/>
</dbReference>
<gene>
    <name evidence="1" type="ORF">NAV_LOCUS3377</name>
</gene>
<dbReference type="AlphaFoldDB" id="A0A498S5A2"/>
<evidence type="ECO:0000313" key="1">
    <source>
        <dbReference type="EMBL" id="VBB28547.1"/>
    </source>
</evidence>
<dbReference type="STRING" id="6277.A0A498S5A2"/>
<evidence type="ECO:0000313" key="2">
    <source>
        <dbReference type="Proteomes" id="UP000276991"/>
    </source>
</evidence>
<accession>A0A498S5A2</accession>
<proteinExistence type="predicted"/>
<organism evidence="1 2">
    <name type="scientific">Acanthocheilonema viteae</name>
    <name type="common">Filarial nematode worm</name>
    <name type="synonym">Dipetalonema viteae</name>
    <dbReference type="NCBI Taxonomy" id="6277"/>
    <lineage>
        <taxon>Eukaryota</taxon>
        <taxon>Metazoa</taxon>
        <taxon>Ecdysozoa</taxon>
        <taxon>Nematoda</taxon>
        <taxon>Chromadorea</taxon>
        <taxon>Rhabditida</taxon>
        <taxon>Spirurina</taxon>
        <taxon>Spiruromorpha</taxon>
        <taxon>Filarioidea</taxon>
        <taxon>Onchocercidae</taxon>
        <taxon>Acanthocheilonema</taxon>
    </lineage>
</organism>
<protein>
    <submittedName>
        <fullName evidence="1">Uncharacterized protein</fullName>
    </submittedName>
</protein>
<dbReference type="Proteomes" id="UP000276991">
    <property type="component" value="Unassembled WGS sequence"/>
</dbReference>
<reference evidence="1 2" key="1">
    <citation type="submission" date="2018-08" db="EMBL/GenBank/DDBJ databases">
        <authorList>
            <person name="Laetsch R D."/>
            <person name="Stevens L."/>
            <person name="Kumar S."/>
            <person name="Blaxter L. M."/>
        </authorList>
    </citation>
    <scope>NUCLEOTIDE SEQUENCE [LARGE SCALE GENOMIC DNA]</scope>
</reference>